<sequence length="262" mass="27320">MSATISVSPPRGRADIRPSMGRLTLVELRKAADTRAGFWLILTIAVLTLAVVGAQLAFGDADTRTLGSLIGNAQLPVSVLLPVLGLLSVTSEWSQRTALSTFSLVPARSRVVAAKVVAAGLLAVGATAAGLAAGIVGFASGGALDRTIGGWEWDAPGIVIAQLCLVNWVTMMCGTAFGLLLLNSAPAIATYYALPLAWTMAGRLLPGLDPVSEWLDIGRARAPLVDPGVTGQEWARFLTSCLLWVALPAALGMLRIHRTEIS</sequence>
<evidence type="ECO:0000313" key="2">
    <source>
        <dbReference type="EMBL" id="GAA3787559.1"/>
    </source>
</evidence>
<gene>
    <name evidence="2" type="ORF">GCM10022226_02350</name>
</gene>
<organism evidence="2 3">
    <name type="scientific">Sphaerisporangium flaviroseum</name>
    <dbReference type="NCBI Taxonomy" id="509199"/>
    <lineage>
        <taxon>Bacteria</taxon>
        <taxon>Bacillati</taxon>
        <taxon>Actinomycetota</taxon>
        <taxon>Actinomycetes</taxon>
        <taxon>Streptosporangiales</taxon>
        <taxon>Streptosporangiaceae</taxon>
        <taxon>Sphaerisporangium</taxon>
    </lineage>
</organism>
<feature type="transmembrane region" description="Helical" evidence="1">
    <location>
        <begin position="159"/>
        <end position="182"/>
    </location>
</feature>
<keyword evidence="1" id="KW-1133">Transmembrane helix</keyword>
<reference evidence="3" key="1">
    <citation type="journal article" date="2019" name="Int. J. Syst. Evol. Microbiol.">
        <title>The Global Catalogue of Microorganisms (GCM) 10K type strain sequencing project: providing services to taxonomists for standard genome sequencing and annotation.</title>
        <authorList>
            <consortium name="The Broad Institute Genomics Platform"/>
            <consortium name="The Broad Institute Genome Sequencing Center for Infectious Disease"/>
            <person name="Wu L."/>
            <person name="Ma J."/>
        </authorList>
    </citation>
    <scope>NUCLEOTIDE SEQUENCE [LARGE SCALE GENOMIC DNA]</scope>
    <source>
        <strain evidence="3">JCM 16908</strain>
    </source>
</reference>
<keyword evidence="3" id="KW-1185">Reference proteome</keyword>
<evidence type="ECO:0008006" key="4">
    <source>
        <dbReference type="Google" id="ProtNLM"/>
    </source>
</evidence>
<feature type="transmembrane region" description="Helical" evidence="1">
    <location>
        <begin position="38"/>
        <end position="58"/>
    </location>
</feature>
<evidence type="ECO:0000313" key="3">
    <source>
        <dbReference type="Proteomes" id="UP001500888"/>
    </source>
</evidence>
<comment type="caution">
    <text evidence="2">The sequence shown here is derived from an EMBL/GenBank/DDBJ whole genome shotgun (WGS) entry which is preliminary data.</text>
</comment>
<protein>
    <recommendedName>
        <fullName evidence="4">ABC transporter permease</fullName>
    </recommendedName>
</protein>
<keyword evidence="1" id="KW-0472">Membrane</keyword>
<proteinExistence type="predicted"/>
<evidence type="ECO:0000256" key="1">
    <source>
        <dbReference type="SAM" id="Phobius"/>
    </source>
</evidence>
<feature type="transmembrane region" description="Helical" evidence="1">
    <location>
        <begin position="234"/>
        <end position="254"/>
    </location>
</feature>
<dbReference type="Proteomes" id="UP001500888">
    <property type="component" value="Unassembled WGS sequence"/>
</dbReference>
<feature type="transmembrane region" description="Helical" evidence="1">
    <location>
        <begin position="70"/>
        <end position="91"/>
    </location>
</feature>
<accession>A0ABP7H7L1</accession>
<keyword evidence="1" id="KW-0812">Transmembrane</keyword>
<feature type="transmembrane region" description="Helical" evidence="1">
    <location>
        <begin position="112"/>
        <end position="139"/>
    </location>
</feature>
<dbReference type="EMBL" id="BAAAZR010000001">
    <property type="protein sequence ID" value="GAA3787559.1"/>
    <property type="molecule type" value="Genomic_DNA"/>
</dbReference>
<name>A0ABP7H7L1_9ACTN</name>
<dbReference type="RefSeq" id="WP_344933084.1">
    <property type="nucleotide sequence ID" value="NZ_BAAAZR010000001.1"/>
</dbReference>